<reference evidence="2" key="1">
    <citation type="submission" date="2020-10" db="EMBL/GenBank/DDBJ databases">
        <authorList>
            <person name="Castelo-Branco R."/>
            <person name="Eusebio N."/>
            <person name="Adriana R."/>
            <person name="Vieira A."/>
            <person name="Brugerolle De Fraissinette N."/>
            <person name="Rezende De Castro R."/>
            <person name="Schneider M.P."/>
            <person name="Vasconcelos V."/>
            <person name="Leao P.N."/>
        </authorList>
    </citation>
    <scope>NUCLEOTIDE SEQUENCE</scope>
    <source>
        <strain evidence="2">LEGE 06105</strain>
    </source>
</reference>
<proteinExistence type="predicted"/>
<dbReference type="GO" id="GO:0003676">
    <property type="term" value="F:nucleic acid binding"/>
    <property type="evidence" value="ECO:0007669"/>
    <property type="project" value="InterPro"/>
</dbReference>
<dbReference type="SUPFAM" id="SSF53098">
    <property type="entry name" value="Ribonuclease H-like"/>
    <property type="match status" value="1"/>
</dbReference>
<dbReference type="GO" id="GO:0015074">
    <property type="term" value="P:DNA integration"/>
    <property type="evidence" value="ECO:0007669"/>
    <property type="project" value="InterPro"/>
</dbReference>
<dbReference type="PROSITE" id="PS50994">
    <property type="entry name" value="INTEGRASE"/>
    <property type="match status" value="1"/>
</dbReference>
<evidence type="ECO:0000313" key="2">
    <source>
        <dbReference type="EMBL" id="MBE9215949.1"/>
    </source>
</evidence>
<dbReference type="Pfam" id="PF08722">
    <property type="entry name" value="Tn7_TnsA-like_N"/>
    <property type="match status" value="1"/>
</dbReference>
<dbReference type="InterPro" id="IPR012337">
    <property type="entry name" value="RNaseH-like_sf"/>
</dbReference>
<dbReference type="Proteomes" id="UP000620559">
    <property type="component" value="Unassembled WGS sequence"/>
</dbReference>
<protein>
    <submittedName>
        <fullName evidence="2">DDE-type integrase/transposase/recombinase</fullName>
    </submittedName>
</protein>
<gene>
    <name evidence="2" type="ORF">IQ247_25355</name>
</gene>
<name>A0A8J7FE51_9CYAN</name>
<sequence length="905" mass="105028">MMTLLEFNQWCVNQNLSDKARQEIEKIRNTQPSRRVGNRYKNVCGRYPSRKMGVTIQFESHKVELPFIYQLEHSEDVLEYYDQPPPFKIKYASASGRNLGVVITPDFFVIRSRSAGWVECKTERELEKLAQKSPHRYQIGTSDNWQSPPGLDYAQQFGFDFQIWSNAKINWTLQRNLEFLEDYYKSDSEFLSDDKYNIIASLVEANPGITVARLLDYKGVDADDIYSLIAIEKIYVDLTAYLLVEASKCQIFKSRVVENALKAIINSENSDPLINYSVELIPGTSVFYDGICLNIILVGQDYLLLSAKEFETIELKISKFFSLVNSGKIKVNPIKNQSLIHEQAMEILKQASTEDLINANRRFNLLKPYLDGESVKNNVPKGRTLRRWLQNYNQALQKYGYGYIGLISLNNRKGNHNRKLPQDVIELLSKFITEEYENKKQKTKQSVYASFVRSCSSSGIPEDQIPSYKTFIDEIKKRPKHTEVKKRSGHRAAYEMEAFYWELELSTPRHGDFPFHIAHIDHTELDIELRCSKTGKVLGRPWLTLLVDAFTRKILAIYISYDPPSYRSCMMVLRICVQRHSRLPQIIITDNGKEFYSTYFETLLAIFECTLKRRPPAKPRFSSVCERLFGTTNTQFLYNLAGNTQITKKVRLMTKSVNPKNLSVWTLGLLYMYITEWAYDIYDTTEHPALQGQSPREVFLTGINQFGSRNSRLIPYDDNFRILTLPTTKKGKALVQPGKGIKIDNKYYWNQTFRDPNVSRTQVNVRYDPFNAGVAYAYVQGIWVECISEYYPLFRGRSEKEIQLATAELKKQMQNHASSYKIRCKQLAEFMASTEAEEALLTQRLKDLQNKEVFQIMDGDLSNINPYSNLEDIELSNQDIKQNNNSYIEHKESINQDKLQFFNKY</sequence>
<dbReference type="Gene3D" id="3.30.420.10">
    <property type="entry name" value="Ribonuclease H-like superfamily/Ribonuclease H"/>
    <property type="match status" value="1"/>
</dbReference>
<evidence type="ECO:0000259" key="1">
    <source>
        <dbReference type="PROSITE" id="PS50994"/>
    </source>
</evidence>
<organism evidence="2 3">
    <name type="scientific">Plectonema cf. radiosum LEGE 06105</name>
    <dbReference type="NCBI Taxonomy" id="945769"/>
    <lineage>
        <taxon>Bacteria</taxon>
        <taxon>Bacillati</taxon>
        <taxon>Cyanobacteriota</taxon>
        <taxon>Cyanophyceae</taxon>
        <taxon>Oscillatoriophycideae</taxon>
        <taxon>Oscillatoriales</taxon>
        <taxon>Microcoleaceae</taxon>
        <taxon>Plectonema</taxon>
    </lineage>
</organism>
<accession>A0A8J7FE51</accession>
<dbReference type="EMBL" id="JADEWL010000128">
    <property type="protein sequence ID" value="MBE9215949.1"/>
    <property type="molecule type" value="Genomic_DNA"/>
</dbReference>
<keyword evidence="3" id="KW-1185">Reference proteome</keyword>
<dbReference type="InterPro" id="IPR001584">
    <property type="entry name" value="Integrase_cat-core"/>
</dbReference>
<feature type="domain" description="Integrase catalytic" evidence="1">
    <location>
        <begin position="510"/>
        <end position="703"/>
    </location>
</feature>
<comment type="caution">
    <text evidence="2">The sequence shown here is derived from an EMBL/GenBank/DDBJ whole genome shotgun (WGS) entry which is preliminary data.</text>
</comment>
<dbReference type="AlphaFoldDB" id="A0A8J7FE51"/>
<dbReference type="InterPro" id="IPR036397">
    <property type="entry name" value="RNaseH_sf"/>
</dbReference>
<dbReference type="InterPro" id="IPR014833">
    <property type="entry name" value="TnsA_N"/>
</dbReference>
<evidence type="ECO:0000313" key="3">
    <source>
        <dbReference type="Proteomes" id="UP000620559"/>
    </source>
</evidence>
<dbReference type="RefSeq" id="WP_193924252.1">
    <property type="nucleotide sequence ID" value="NZ_JADEWL010000128.1"/>
</dbReference>